<comment type="subcellular location">
    <subcellularLocation>
        <location evidence="1">Cell envelope</location>
    </subcellularLocation>
</comment>
<gene>
    <name evidence="4" type="ORF">S58_14810</name>
</gene>
<dbReference type="PATRIC" id="fig|1245469.3.peg.1516"/>
<dbReference type="KEGG" id="aol:S58_14810"/>
<dbReference type="InterPro" id="IPR050465">
    <property type="entry name" value="UPF0194_transport"/>
</dbReference>
<evidence type="ECO:0000313" key="4">
    <source>
        <dbReference type="EMBL" id="BAM87489.1"/>
    </source>
</evidence>
<evidence type="ECO:0000313" key="5">
    <source>
        <dbReference type="Proteomes" id="UP000011841"/>
    </source>
</evidence>
<dbReference type="PANTHER" id="PTHR32347">
    <property type="entry name" value="EFFLUX SYSTEM COMPONENT YKNX-RELATED"/>
    <property type="match status" value="1"/>
</dbReference>
<dbReference type="GO" id="GO:0030313">
    <property type="term" value="C:cell envelope"/>
    <property type="evidence" value="ECO:0007669"/>
    <property type="project" value="UniProtKB-SubCell"/>
</dbReference>
<evidence type="ECO:0000256" key="3">
    <source>
        <dbReference type="SAM" id="Phobius"/>
    </source>
</evidence>
<sequence length="359" mass="38313">MTVLEPASAALNVSQLHWSRLRNLILISIGLAIALATLVYLISGGVVLMKAAGMVTRERIAIGAPYLETRVREVFVRPGDRVEAGQKIALVESTSVSRTLAELAVEKARLSTRIAAIEARQAAIGILLPAAEANARQTQDYLDKVSGASRSGLVVDKFLTDTSSAAFAAAEKLQSLNAERASLAGELATNQGALKEITDTYQSLQSAYAGGALYAPVAGYVGNKVMSAGAVLGSGGSDIATIYTGPSFILAYLPDNYLLDLKAGERVHVRSYAQSIVGVVEDLLPLTDAMPPEFQIPGDVRQRGQVFKISIPEGVSLPVDQKVKISTCYFHMCDAGSGTIQEIVHRIMNYVERIEGYTR</sequence>
<keyword evidence="3" id="KW-1133">Transmembrane helix</keyword>
<keyword evidence="2" id="KW-0175">Coiled coil</keyword>
<keyword evidence="3" id="KW-0472">Membrane</keyword>
<reference evidence="4 5" key="1">
    <citation type="journal article" date="2013" name="Appl. Environ. Microbiol.">
        <title>Genome analysis suggests that the soil oligotrophic bacterium Agromonas oligotrophica (Bradyrhizobium oligotrophicum) is a nitrogen-fixing symbiont of Aeschynomene indica.</title>
        <authorList>
            <person name="Okubo T."/>
            <person name="Fukushima S."/>
            <person name="Itakura M."/>
            <person name="Oshima K."/>
            <person name="Longtonglang A."/>
            <person name="Teaumroong N."/>
            <person name="Mitsui H."/>
            <person name="Hattori M."/>
            <person name="Hattori R."/>
            <person name="Hattori T."/>
            <person name="Minamisawa K."/>
        </authorList>
    </citation>
    <scope>NUCLEOTIDE SEQUENCE [LARGE SCALE GENOMIC DNA]</scope>
    <source>
        <strain evidence="4 5">S58</strain>
    </source>
</reference>
<dbReference type="STRING" id="1245469.S58_14810"/>
<dbReference type="GeneID" id="301815421"/>
<dbReference type="Proteomes" id="UP000011841">
    <property type="component" value="Chromosome"/>
</dbReference>
<dbReference type="EMBL" id="AP012603">
    <property type="protein sequence ID" value="BAM87489.1"/>
    <property type="molecule type" value="Genomic_DNA"/>
</dbReference>
<dbReference type="PANTHER" id="PTHR32347:SF29">
    <property type="entry name" value="UPF0194 MEMBRANE PROTEIN YBHG"/>
    <property type="match status" value="1"/>
</dbReference>
<dbReference type="RefSeq" id="WP_015664620.1">
    <property type="nucleotide sequence ID" value="NC_020453.1"/>
</dbReference>
<feature type="transmembrane region" description="Helical" evidence="3">
    <location>
        <begin position="24"/>
        <end position="49"/>
    </location>
</feature>
<keyword evidence="3" id="KW-0812">Transmembrane</keyword>
<name>M4Z341_9BRAD</name>
<evidence type="ECO:0000256" key="2">
    <source>
        <dbReference type="ARBA" id="ARBA00023054"/>
    </source>
</evidence>
<keyword evidence="5" id="KW-1185">Reference proteome</keyword>
<accession>M4Z341</accession>
<dbReference type="HOGENOM" id="CLU_065960_0_0_5"/>
<proteinExistence type="predicted"/>
<dbReference type="Gene3D" id="2.40.50.100">
    <property type="match status" value="1"/>
</dbReference>
<dbReference type="eggNOG" id="COG1566">
    <property type="taxonomic scope" value="Bacteria"/>
</dbReference>
<organism evidence="4 5">
    <name type="scientific">Bradyrhizobium oligotrophicum S58</name>
    <dbReference type="NCBI Taxonomy" id="1245469"/>
    <lineage>
        <taxon>Bacteria</taxon>
        <taxon>Pseudomonadati</taxon>
        <taxon>Pseudomonadota</taxon>
        <taxon>Alphaproteobacteria</taxon>
        <taxon>Hyphomicrobiales</taxon>
        <taxon>Nitrobacteraceae</taxon>
        <taxon>Bradyrhizobium</taxon>
    </lineage>
</organism>
<dbReference type="OrthoDB" id="7341345at2"/>
<evidence type="ECO:0000256" key="1">
    <source>
        <dbReference type="ARBA" id="ARBA00004196"/>
    </source>
</evidence>
<dbReference type="AlphaFoldDB" id="M4Z341"/>
<protein>
    <submittedName>
        <fullName evidence="4">Multidrug resistance efflux pump-like protein</fullName>
    </submittedName>
</protein>